<organism evidence="2 3">
    <name type="scientific">Streptomyces alkaliterrae</name>
    <dbReference type="NCBI Taxonomy" id="2213162"/>
    <lineage>
        <taxon>Bacteria</taxon>
        <taxon>Bacillati</taxon>
        <taxon>Actinomycetota</taxon>
        <taxon>Actinomycetes</taxon>
        <taxon>Kitasatosporales</taxon>
        <taxon>Streptomycetaceae</taxon>
        <taxon>Streptomyces</taxon>
    </lineage>
</organism>
<comment type="caution">
    <text evidence="2">The sequence shown here is derived from an EMBL/GenBank/DDBJ whole genome shotgun (WGS) entry which is preliminary data.</text>
</comment>
<dbReference type="Proteomes" id="UP000517765">
    <property type="component" value="Unassembled WGS sequence"/>
</dbReference>
<reference evidence="2 3" key="1">
    <citation type="submission" date="2019-10" db="EMBL/GenBank/DDBJ databases">
        <title>Streptomyces sp. nov., a novel actinobacterium isolated from alkaline environment.</title>
        <authorList>
            <person name="Golinska P."/>
        </authorList>
    </citation>
    <scope>NUCLEOTIDE SEQUENCE [LARGE SCALE GENOMIC DNA]</scope>
    <source>
        <strain evidence="2 3">OF1</strain>
    </source>
</reference>
<name>A0A5P0YQ98_9ACTN</name>
<proteinExistence type="predicted"/>
<sequence>MELIDVTGLTESQVRRGLTVLRESLPGLKDVDGVYSYEPGTHRYHITYVPEVVDSYEIMRLRGEAKRSYRMLTGTILPHAKHSRTKQLRLLRRHLQLIVDEANDILEPAD</sequence>
<protein>
    <submittedName>
        <fullName evidence="2">Uncharacterized protein</fullName>
    </submittedName>
</protein>
<evidence type="ECO:0000313" key="2">
    <source>
        <dbReference type="EMBL" id="MQS00699.1"/>
    </source>
</evidence>
<reference evidence="1" key="3">
    <citation type="journal article" name="Syst. Appl. Microbiol.">
        <title>Streptomyces alkaliterrae sp. nov., isolated from an alkaline soil, and emended descriptions of Streptomyces alkaliphilus, Streptomyces calidiresistens and Streptomyces durbertensis.</title>
        <authorList>
            <person name="Swiecimska M."/>
            <person name="Golinska P."/>
            <person name="Nouioui I."/>
            <person name="Wypij M."/>
            <person name="Rai M."/>
            <person name="Sangal V."/>
            <person name="Goodfellow M."/>
        </authorList>
    </citation>
    <scope>NUCLEOTIDE SEQUENCE</scope>
    <source>
        <strain evidence="1">OF8</strain>
    </source>
</reference>
<keyword evidence="3" id="KW-1185">Reference proteome</keyword>
<reference evidence="4" key="2">
    <citation type="submission" date="2020-05" db="EMBL/GenBank/DDBJ databases">
        <title>Classification of alakaliphilic streptomycetes isolated from an alkaline soil next to Lonar Crater, India and a proposal for the recognition of Streptomyces alkaliterrae sp. nov.</title>
        <authorList>
            <person name="Golinska P."/>
        </authorList>
    </citation>
    <scope>NUCLEOTIDE SEQUENCE [LARGE SCALE GENOMIC DNA]</scope>
    <source>
        <strain evidence="4">OF8</strain>
    </source>
</reference>
<dbReference type="EMBL" id="VJYK02000010">
    <property type="protein sequence ID" value="MQS00699.1"/>
    <property type="molecule type" value="Genomic_DNA"/>
</dbReference>
<evidence type="ECO:0000313" key="1">
    <source>
        <dbReference type="EMBL" id="MBB1258318.1"/>
    </source>
</evidence>
<dbReference type="OrthoDB" id="4243743at2"/>
<evidence type="ECO:0000313" key="4">
    <source>
        <dbReference type="Proteomes" id="UP000517765"/>
    </source>
</evidence>
<dbReference type="RefSeq" id="WP_143646176.1">
    <property type="nucleotide sequence ID" value="NZ_JABJXA010000021.1"/>
</dbReference>
<dbReference type="Proteomes" id="UP000320857">
    <property type="component" value="Unassembled WGS sequence"/>
</dbReference>
<dbReference type="AlphaFoldDB" id="A0A5P0YQ98"/>
<dbReference type="EMBL" id="JABJXA010000021">
    <property type="protein sequence ID" value="MBB1258318.1"/>
    <property type="molecule type" value="Genomic_DNA"/>
</dbReference>
<gene>
    <name evidence="2" type="ORF">FNX44_002135</name>
    <name evidence="1" type="ORF">H3147_05675</name>
</gene>
<evidence type="ECO:0000313" key="3">
    <source>
        <dbReference type="Proteomes" id="UP000320857"/>
    </source>
</evidence>
<accession>A0A5P0YQ98</accession>